<dbReference type="GO" id="GO:0016020">
    <property type="term" value="C:membrane"/>
    <property type="evidence" value="ECO:0007669"/>
    <property type="project" value="UniProtKB-SubCell"/>
</dbReference>
<evidence type="ECO:0000256" key="6">
    <source>
        <dbReference type="ARBA" id="ARBA00023136"/>
    </source>
</evidence>
<evidence type="ECO:0000256" key="7">
    <source>
        <dbReference type="RuleBase" id="RU367100"/>
    </source>
</evidence>
<evidence type="ECO:0000256" key="8">
    <source>
        <dbReference type="SAM" id="MobiDB-lite"/>
    </source>
</evidence>
<evidence type="ECO:0000313" key="10">
    <source>
        <dbReference type="Proteomes" id="UP001152885"/>
    </source>
</evidence>
<reference evidence="9" key="1">
    <citation type="submission" date="2022-12" db="EMBL/GenBank/DDBJ databases">
        <authorList>
            <person name="Brejova B."/>
        </authorList>
    </citation>
    <scope>NUCLEOTIDE SEQUENCE</scope>
</reference>
<sequence>MSGSASQRSDLSINSEYPHDLQPNQNIDQVISNKNLNRLQTYTVRENYDKKSRSSLFKMLNWIYSISLLIIILIMLAFISVTPIDVIIQTMNATNAVAIKTFIVIAVCVVFILFSIIIYFTRIYQYKISMNDIPNKSIYIPYKNDYPKVVFEYIEKSLNKCLETAKLAGPLHQKNEIINHPGLSPPEYIKNANNNITPLLPPSIHYEDVIGSLGDKFYTGKILTEDDIPINLSIKEIIIYLYKQVNHDEKEVSKNAPNIFKLITLYEKLRFGSQLITDVDLFQFMLEFDKFATMCQNDYVNQMPQQQKVNKRSTIYENNTDNNYYSSNIFYDDTSSSIGISSTSSSSTINTLDSNLNQSETSFHHKAVENKYFQNIDNNYNSLLDDDKSVKRLNLQKQSSFNSSRSVVRNKLALNSKNSLNRNISGYITDSEQEEIDENELGIPNMDDEDDDSTDENFYKLKRMYEVQDISPNDSLESVEITKKPNSD</sequence>
<gene>
    <name evidence="7" type="primary">DLT1</name>
    <name evidence="9" type="ORF">CANVERA_P2117</name>
</gene>
<dbReference type="Proteomes" id="UP001152885">
    <property type="component" value="Unassembled WGS sequence"/>
</dbReference>
<name>A0A9W4TTX7_9ASCO</name>
<evidence type="ECO:0000256" key="3">
    <source>
        <dbReference type="ARBA" id="ARBA00021353"/>
    </source>
</evidence>
<dbReference type="OrthoDB" id="4096362at2759"/>
<dbReference type="PANTHER" id="PTHR40021">
    <property type="entry name" value="DEFECT AT LOW TEMPERATURE PROTEIN 1"/>
    <property type="match status" value="1"/>
</dbReference>
<feature type="compositionally biased region" description="Acidic residues" evidence="8">
    <location>
        <begin position="431"/>
        <end position="455"/>
    </location>
</feature>
<keyword evidence="4 7" id="KW-0812">Transmembrane</keyword>
<accession>A0A9W4TTX7</accession>
<comment type="caution">
    <text evidence="9">The sequence shown here is derived from an EMBL/GenBank/DDBJ whole genome shotgun (WGS) entry which is preliminary data.</text>
</comment>
<evidence type="ECO:0000256" key="5">
    <source>
        <dbReference type="ARBA" id="ARBA00022989"/>
    </source>
</evidence>
<comment type="function">
    <text evidence="1 7">Required for growth under high-pressure and low-temperature conditions.</text>
</comment>
<feature type="transmembrane region" description="Helical" evidence="7">
    <location>
        <begin position="101"/>
        <end position="120"/>
    </location>
</feature>
<keyword evidence="6 7" id="KW-0472">Membrane</keyword>
<dbReference type="AlphaFoldDB" id="A0A9W4TTX7"/>
<dbReference type="InterPro" id="IPR038869">
    <property type="entry name" value="DLT1"/>
</dbReference>
<comment type="subcellular location">
    <subcellularLocation>
        <location evidence="7">Membrane</location>
        <topology evidence="7">Multi-pass membrane protein</topology>
    </subcellularLocation>
</comment>
<dbReference type="PANTHER" id="PTHR40021:SF1">
    <property type="entry name" value="DEFECT AT LOW TEMPERATURE PROTEIN 1"/>
    <property type="match status" value="1"/>
</dbReference>
<proteinExistence type="inferred from homology"/>
<dbReference type="EMBL" id="CANTUO010000002">
    <property type="protein sequence ID" value="CAI5757603.1"/>
    <property type="molecule type" value="Genomic_DNA"/>
</dbReference>
<feature type="transmembrane region" description="Helical" evidence="7">
    <location>
        <begin position="60"/>
        <end position="81"/>
    </location>
</feature>
<keyword evidence="10" id="KW-1185">Reference proteome</keyword>
<evidence type="ECO:0000256" key="1">
    <source>
        <dbReference type="ARBA" id="ARBA00002489"/>
    </source>
</evidence>
<comment type="similarity">
    <text evidence="2 7">Belongs to the DLT1 family.</text>
</comment>
<evidence type="ECO:0000256" key="2">
    <source>
        <dbReference type="ARBA" id="ARBA00005550"/>
    </source>
</evidence>
<evidence type="ECO:0000313" key="9">
    <source>
        <dbReference type="EMBL" id="CAI5757603.1"/>
    </source>
</evidence>
<keyword evidence="5 7" id="KW-1133">Transmembrane helix</keyword>
<evidence type="ECO:0000256" key="4">
    <source>
        <dbReference type="ARBA" id="ARBA00022692"/>
    </source>
</evidence>
<feature type="region of interest" description="Disordered" evidence="8">
    <location>
        <begin position="429"/>
        <end position="456"/>
    </location>
</feature>
<organism evidence="9 10">
    <name type="scientific">Candida verbasci</name>
    <dbReference type="NCBI Taxonomy" id="1227364"/>
    <lineage>
        <taxon>Eukaryota</taxon>
        <taxon>Fungi</taxon>
        <taxon>Dikarya</taxon>
        <taxon>Ascomycota</taxon>
        <taxon>Saccharomycotina</taxon>
        <taxon>Pichiomycetes</taxon>
        <taxon>Debaryomycetaceae</taxon>
        <taxon>Candida/Lodderomyces clade</taxon>
        <taxon>Candida</taxon>
    </lineage>
</organism>
<protein>
    <recommendedName>
        <fullName evidence="3 7">Defect at low temperature protein 1</fullName>
    </recommendedName>
</protein>